<organism evidence="3 4">
    <name type="scientific">Rheinheimera marina</name>
    <dbReference type="NCBI Taxonomy" id="1774958"/>
    <lineage>
        <taxon>Bacteria</taxon>
        <taxon>Pseudomonadati</taxon>
        <taxon>Pseudomonadota</taxon>
        <taxon>Gammaproteobacteria</taxon>
        <taxon>Chromatiales</taxon>
        <taxon>Chromatiaceae</taxon>
        <taxon>Rheinheimera</taxon>
    </lineage>
</organism>
<evidence type="ECO:0000313" key="4">
    <source>
        <dbReference type="Proteomes" id="UP001595962"/>
    </source>
</evidence>
<evidence type="ECO:0000259" key="2">
    <source>
        <dbReference type="Pfam" id="PF01583"/>
    </source>
</evidence>
<dbReference type="InterPro" id="IPR050512">
    <property type="entry name" value="Sulf_AdTrans/APS_kinase"/>
</dbReference>
<evidence type="ECO:0000313" key="3">
    <source>
        <dbReference type="EMBL" id="MFC4656925.1"/>
    </source>
</evidence>
<dbReference type="InterPro" id="IPR059117">
    <property type="entry name" value="APS_kinase_dom"/>
</dbReference>
<feature type="domain" description="APS kinase" evidence="2">
    <location>
        <begin position="6"/>
        <end position="154"/>
    </location>
</feature>
<name>A0ABV9JRM4_9GAMM</name>
<dbReference type="GO" id="GO:0004020">
    <property type="term" value="F:adenylylsulfate kinase activity"/>
    <property type="evidence" value="ECO:0007669"/>
    <property type="project" value="UniProtKB-EC"/>
</dbReference>
<dbReference type="PANTHER" id="PTHR42700:SF1">
    <property type="entry name" value="SULFATE ADENYLYLTRANSFERASE"/>
    <property type="match status" value="1"/>
</dbReference>
<evidence type="ECO:0000256" key="1">
    <source>
        <dbReference type="ARBA" id="ARBA00022679"/>
    </source>
</evidence>
<gene>
    <name evidence="3" type="ORF">ACFO3I_18040</name>
</gene>
<dbReference type="SUPFAM" id="SSF52540">
    <property type="entry name" value="P-loop containing nucleoside triphosphate hydrolases"/>
    <property type="match status" value="1"/>
</dbReference>
<reference evidence="4" key="1">
    <citation type="journal article" date="2019" name="Int. J. Syst. Evol. Microbiol.">
        <title>The Global Catalogue of Microorganisms (GCM) 10K type strain sequencing project: providing services to taxonomists for standard genome sequencing and annotation.</title>
        <authorList>
            <consortium name="The Broad Institute Genomics Platform"/>
            <consortium name="The Broad Institute Genome Sequencing Center for Infectious Disease"/>
            <person name="Wu L."/>
            <person name="Ma J."/>
        </authorList>
    </citation>
    <scope>NUCLEOTIDE SEQUENCE [LARGE SCALE GENOMIC DNA]</scope>
    <source>
        <strain evidence="4">DT28</strain>
    </source>
</reference>
<keyword evidence="3" id="KW-0418">Kinase</keyword>
<dbReference type="Proteomes" id="UP001595962">
    <property type="component" value="Unassembled WGS sequence"/>
</dbReference>
<keyword evidence="4" id="KW-1185">Reference proteome</keyword>
<accession>A0ABV9JRM4</accession>
<dbReference type="NCBIfam" id="NF004041">
    <property type="entry name" value="PRK05541.1"/>
    <property type="match status" value="1"/>
</dbReference>
<dbReference type="EMBL" id="JBHSGB010000017">
    <property type="protein sequence ID" value="MFC4656925.1"/>
    <property type="molecule type" value="Genomic_DNA"/>
</dbReference>
<dbReference type="Gene3D" id="3.40.50.300">
    <property type="entry name" value="P-loop containing nucleotide triphosphate hydrolases"/>
    <property type="match status" value="1"/>
</dbReference>
<comment type="caution">
    <text evidence="3">The sequence shown here is derived from an EMBL/GenBank/DDBJ whole genome shotgun (WGS) entry which is preliminary data.</text>
</comment>
<dbReference type="EC" id="2.7.1.25" evidence="3"/>
<dbReference type="RefSeq" id="WP_377336458.1">
    <property type="nucleotide sequence ID" value="NZ_JBHSGB010000017.1"/>
</dbReference>
<proteinExistence type="predicted"/>
<sequence>MTEAIKGHVLWLTGLSGAGKSTIAIELIKLYQQRGIYPVQLDGDKVRAAISDPNWQFDIASRLRGSYIYARLAAMLSEQGHLVIVPTISMFHEVRQWNRDHISRYFEVYLKVSAQVRHQRDPKQLYQRYTDGQHAQMPGLDLAIEEPQHADLVLLNEQGPDSISAISQHIFEQLNVRFPQILQRPQSAGGAHDQ</sequence>
<dbReference type="InterPro" id="IPR027417">
    <property type="entry name" value="P-loop_NTPase"/>
</dbReference>
<protein>
    <submittedName>
        <fullName evidence="3">Adenylyl-sulfate kinase</fullName>
        <ecNumber evidence="3">2.7.1.25</ecNumber>
    </submittedName>
</protein>
<dbReference type="Pfam" id="PF01583">
    <property type="entry name" value="APS_kinase"/>
    <property type="match status" value="1"/>
</dbReference>
<dbReference type="PANTHER" id="PTHR42700">
    <property type="entry name" value="SULFATE ADENYLYLTRANSFERASE"/>
    <property type="match status" value="1"/>
</dbReference>
<keyword evidence="1 3" id="KW-0808">Transferase</keyword>